<accession>A0A024GND1</accession>
<dbReference type="Pfam" id="PF16093">
    <property type="entry name" value="PAC4"/>
    <property type="match status" value="1"/>
</dbReference>
<protein>
    <recommendedName>
        <fullName evidence="3">Proteasome assembly chaperone 3</fullName>
    </recommendedName>
</protein>
<evidence type="ECO:0008006" key="3">
    <source>
        <dbReference type="Google" id="ProtNLM"/>
    </source>
</evidence>
<dbReference type="GO" id="GO:0043248">
    <property type="term" value="P:proteasome assembly"/>
    <property type="evidence" value="ECO:0007669"/>
    <property type="project" value="InterPro"/>
</dbReference>
<keyword evidence="2" id="KW-1185">Reference proteome</keyword>
<dbReference type="AlphaFoldDB" id="A0A024GND1"/>
<dbReference type="Proteomes" id="UP000053237">
    <property type="component" value="Unassembled WGS sequence"/>
</dbReference>
<evidence type="ECO:0000313" key="1">
    <source>
        <dbReference type="EMBL" id="CCI47851.1"/>
    </source>
</evidence>
<dbReference type="STRING" id="65357.A0A024GND1"/>
<evidence type="ECO:0000313" key="2">
    <source>
        <dbReference type="Proteomes" id="UP000053237"/>
    </source>
</evidence>
<dbReference type="PANTHER" id="PTHR33559:SF1">
    <property type="entry name" value="PROTEASOME ASSEMBLY CHAPERONE 4"/>
    <property type="match status" value="1"/>
</dbReference>
<name>A0A024GND1_9STRA</name>
<gene>
    <name evidence="1" type="ORF">BN9_088700</name>
</gene>
<dbReference type="EMBL" id="CAIX01000189">
    <property type="protein sequence ID" value="CCI47851.1"/>
    <property type="molecule type" value="Genomic_DNA"/>
</dbReference>
<dbReference type="InParanoid" id="A0A024GND1"/>
<dbReference type="OrthoDB" id="368507at2759"/>
<sequence>MTKAQFASVYRFDTSSYCYTERKFGLEMDTTTDAQKAPQKLEVMTLQGNLMEQTYVAQIWVLAKAICIWIGSGHEQPRFSSMSTAVKTPYSPMPLVTAVVGISELSEQQIAQRVAVSAKRQCFVSCQLPDIPELITHAEKHIIKFLRDKEIIPRRKTVAMEEQK</sequence>
<comment type="caution">
    <text evidence="1">The sequence shown here is derived from an EMBL/GenBank/DDBJ whole genome shotgun (WGS) entry which is preliminary data.</text>
</comment>
<proteinExistence type="predicted"/>
<dbReference type="InterPro" id="IPR032157">
    <property type="entry name" value="PAC4"/>
</dbReference>
<reference evidence="1 2" key="1">
    <citation type="submission" date="2012-05" db="EMBL/GenBank/DDBJ databases">
        <title>Recombination and specialization in a pathogen metapopulation.</title>
        <authorList>
            <person name="Gardiner A."/>
            <person name="Kemen E."/>
            <person name="Schultz-Larsen T."/>
            <person name="MacLean D."/>
            <person name="Van Oosterhout C."/>
            <person name="Jones J.D.G."/>
        </authorList>
    </citation>
    <scope>NUCLEOTIDE SEQUENCE [LARGE SCALE GENOMIC DNA]</scope>
    <source>
        <strain evidence="1 2">Ac Nc2</strain>
    </source>
</reference>
<organism evidence="1 2">
    <name type="scientific">Albugo candida</name>
    <dbReference type="NCBI Taxonomy" id="65357"/>
    <lineage>
        <taxon>Eukaryota</taxon>
        <taxon>Sar</taxon>
        <taxon>Stramenopiles</taxon>
        <taxon>Oomycota</taxon>
        <taxon>Peronosporomycetes</taxon>
        <taxon>Albuginales</taxon>
        <taxon>Albuginaceae</taxon>
        <taxon>Albugo</taxon>
    </lineage>
</organism>
<dbReference type="PANTHER" id="PTHR33559">
    <property type="entry name" value="PROTEASOME ASSEMBLY CHAPERONE 4"/>
    <property type="match status" value="1"/>
</dbReference>